<dbReference type="AlphaFoldDB" id="A0A3G2R8F2"/>
<dbReference type="SUPFAM" id="SSF53271">
    <property type="entry name" value="PRTase-like"/>
    <property type="match status" value="1"/>
</dbReference>
<dbReference type="KEGG" id="bacg:D2962_12615"/>
<dbReference type="Gene3D" id="3.40.50.2020">
    <property type="match status" value="1"/>
</dbReference>
<organism evidence="2 3">
    <name type="scientific">Biomaibacter acetigenes</name>
    <dbReference type="NCBI Taxonomy" id="2316383"/>
    <lineage>
        <taxon>Bacteria</taxon>
        <taxon>Bacillati</taxon>
        <taxon>Bacillota</taxon>
        <taxon>Clostridia</taxon>
        <taxon>Thermosediminibacterales</taxon>
        <taxon>Tepidanaerobacteraceae</taxon>
        <taxon>Biomaibacter</taxon>
    </lineage>
</organism>
<dbReference type="GO" id="GO:0016757">
    <property type="term" value="F:glycosyltransferase activity"/>
    <property type="evidence" value="ECO:0007669"/>
    <property type="project" value="UniProtKB-KW"/>
</dbReference>
<reference evidence="2 3" key="1">
    <citation type="submission" date="2018-10" db="EMBL/GenBank/DDBJ databases">
        <authorList>
            <person name="Zhang X."/>
        </authorList>
    </citation>
    <scope>NUCLEOTIDE SEQUENCE [LARGE SCALE GENOMIC DNA]</scope>
    <source>
        <strain evidence="2 3">SK-G1</strain>
    </source>
</reference>
<evidence type="ECO:0000313" key="2">
    <source>
        <dbReference type="EMBL" id="AYO31328.1"/>
    </source>
</evidence>
<dbReference type="RefSeq" id="WP_122015167.1">
    <property type="nucleotide sequence ID" value="NZ_CP033169.1"/>
</dbReference>
<name>A0A3G2R8F2_9FIRM</name>
<keyword evidence="2" id="KW-0328">Glycosyltransferase</keyword>
<dbReference type="Pfam" id="PF00156">
    <property type="entry name" value="Pribosyltran"/>
    <property type="match status" value="1"/>
</dbReference>
<dbReference type="InterPro" id="IPR000836">
    <property type="entry name" value="PRTase_dom"/>
</dbReference>
<keyword evidence="3" id="KW-1185">Reference proteome</keyword>
<dbReference type="InterPro" id="IPR029057">
    <property type="entry name" value="PRTase-like"/>
</dbReference>
<dbReference type="CDD" id="cd06223">
    <property type="entry name" value="PRTases_typeI"/>
    <property type="match status" value="1"/>
</dbReference>
<dbReference type="Proteomes" id="UP000280960">
    <property type="component" value="Chromosome"/>
</dbReference>
<sequence>MFKDREDAARQLAMLLEKYRDNEDVVVFAIPRGGVVIGRVIADYLNVPLDITVAKKIGAPFNEELAIGAVGPTGNPIIDERTVNILHIDEGYMERAIRKKVDEIRARLEKYRGNAYYRSLLGKKAILVDDGIATGYTVRAAIAFLKDLKAGKIILATPVIAPDTWAELKPQVDEVVYLSSEEPFYAVGQFYEEFGQVTDEEVIKLLNS</sequence>
<dbReference type="EMBL" id="CP033169">
    <property type="protein sequence ID" value="AYO31328.1"/>
    <property type="molecule type" value="Genomic_DNA"/>
</dbReference>
<feature type="domain" description="Phosphoribosyltransferase" evidence="1">
    <location>
        <begin position="10"/>
        <end position="170"/>
    </location>
</feature>
<evidence type="ECO:0000259" key="1">
    <source>
        <dbReference type="Pfam" id="PF00156"/>
    </source>
</evidence>
<accession>A0A3G2R8F2</accession>
<protein>
    <submittedName>
        <fullName evidence="2">Phosphoribosyltransferase</fullName>
    </submittedName>
</protein>
<evidence type="ECO:0000313" key="3">
    <source>
        <dbReference type="Proteomes" id="UP000280960"/>
    </source>
</evidence>
<proteinExistence type="predicted"/>
<dbReference type="Gene3D" id="3.30.1310.20">
    <property type="entry name" value="PRTase-like"/>
    <property type="match status" value="1"/>
</dbReference>
<keyword evidence="2" id="KW-0808">Transferase</keyword>
<gene>
    <name evidence="2" type="ORF">D2962_12615</name>
</gene>